<keyword evidence="2" id="KW-1185">Reference proteome</keyword>
<reference evidence="1 2" key="1">
    <citation type="journal article" date="2024" name="G3 (Bethesda)">
        <title>A hybrid genome assembly of the endangered aye-aye (Daubentonia madagascariensis).</title>
        <authorList>
            <person name="Versoza C.J."/>
            <person name="Pfeifer S.P."/>
        </authorList>
    </citation>
    <scope>NUCLEOTIDE SEQUENCE [LARGE SCALE GENOMIC DNA]</scope>
    <source>
        <strain evidence="1">6821</strain>
    </source>
</reference>
<evidence type="ECO:0000313" key="1">
    <source>
        <dbReference type="EMBL" id="KAL2804690.1"/>
    </source>
</evidence>
<proteinExistence type="predicted"/>
<dbReference type="EMBL" id="JBFSEQ010000001">
    <property type="protein sequence ID" value="KAL2804690.1"/>
    <property type="molecule type" value="Genomic_DNA"/>
</dbReference>
<feature type="non-terminal residue" evidence="1">
    <location>
        <position position="1"/>
    </location>
</feature>
<accession>A0ABD2F712</accession>
<organism evidence="1 2">
    <name type="scientific">Daubentonia madagascariensis</name>
    <name type="common">Aye-aye</name>
    <name type="synonym">Sciurus madagascariensis</name>
    <dbReference type="NCBI Taxonomy" id="31869"/>
    <lineage>
        <taxon>Eukaryota</taxon>
        <taxon>Metazoa</taxon>
        <taxon>Chordata</taxon>
        <taxon>Craniata</taxon>
        <taxon>Vertebrata</taxon>
        <taxon>Euteleostomi</taxon>
        <taxon>Mammalia</taxon>
        <taxon>Eutheria</taxon>
        <taxon>Euarchontoglires</taxon>
        <taxon>Primates</taxon>
        <taxon>Strepsirrhini</taxon>
        <taxon>Chiromyiformes</taxon>
        <taxon>Daubentoniidae</taxon>
        <taxon>Daubentonia</taxon>
    </lineage>
</organism>
<name>A0ABD2F712_DAUMA</name>
<gene>
    <name evidence="1" type="ORF">WCI35_001151</name>
</gene>
<sequence length="11" mass="1385">APRMKKLWARK</sequence>
<comment type="caution">
    <text evidence="1">The sequence shown here is derived from an EMBL/GenBank/DDBJ whole genome shotgun (WGS) entry which is preliminary data.</text>
</comment>
<protein>
    <submittedName>
        <fullName evidence="1">Tumor necrosis factor ligand superfamily member 10 isoform 2</fullName>
    </submittedName>
</protein>
<dbReference type="Proteomes" id="UP001610411">
    <property type="component" value="Unassembled WGS sequence"/>
</dbReference>
<evidence type="ECO:0000313" key="2">
    <source>
        <dbReference type="Proteomes" id="UP001610411"/>
    </source>
</evidence>